<reference evidence="1 2" key="1">
    <citation type="submission" date="2024-02" db="EMBL/GenBank/DDBJ databases">
        <title>High-quality chromosome-scale genome assembly of Pensacola bahiagrass (Paspalum notatum Flugge var. saurae).</title>
        <authorList>
            <person name="Vega J.M."/>
            <person name="Podio M."/>
            <person name="Orjuela J."/>
            <person name="Siena L.A."/>
            <person name="Pessino S.C."/>
            <person name="Combes M.C."/>
            <person name="Mariac C."/>
            <person name="Albertini E."/>
            <person name="Pupilli F."/>
            <person name="Ortiz J.P.A."/>
            <person name="Leblanc O."/>
        </authorList>
    </citation>
    <scope>NUCLEOTIDE SEQUENCE [LARGE SCALE GENOMIC DNA]</scope>
    <source>
        <strain evidence="1">R1</strain>
        <tissue evidence="1">Leaf</tissue>
    </source>
</reference>
<dbReference type="Proteomes" id="UP001341281">
    <property type="component" value="Chromosome 02"/>
</dbReference>
<sequence length="297" mass="33093">MLTWTVPWGVSHAGTKRALAWEEPAGQRVPKPRKGTSSSKPAEIITLFTADGDDLGDMMLLDAKPEKRPQGCEEEEEGGVQGFHGQVPRITKFSSDMLNGNVLSGGKFAFAEWLIQNRTVLDGRRILELKSGKGDLAIFLRKALGVDITTSDFDVKEVQYNIAYNCNINDLAVLPHIPPLIPIVHDNKKYPGTWGDPFPVSRPDWDIVIASDIETYAGQSPKLVKTLCFLLKEYKQRGQKPVRTTITNKSGTQVPVTFPIALISWRQRIDPSALFLGCQNEGMEVQHLGYFVYLIKK</sequence>
<dbReference type="AlphaFoldDB" id="A0AAQ3SW43"/>
<keyword evidence="2" id="KW-1185">Reference proteome</keyword>
<dbReference type="InterPro" id="IPR029063">
    <property type="entry name" value="SAM-dependent_MTases_sf"/>
</dbReference>
<protein>
    <recommendedName>
        <fullName evidence="3">S-adenosyl-L-methionine-dependent methyltransferase superfamily protein</fullName>
    </recommendedName>
</protein>
<gene>
    <name evidence="1" type="ORF">U9M48_011047</name>
</gene>
<evidence type="ECO:0000313" key="1">
    <source>
        <dbReference type="EMBL" id="WVZ61127.1"/>
    </source>
</evidence>
<name>A0AAQ3SW43_PASNO</name>
<evidence type="ECO:0000313" key="2">
    <source>
        <dbReference type="Proteomes" id="UP001341281"/>
    </source>
</evidence>
<proteinExistence type="predicted"/>
<dbReference type="EMBL" id="CP144746">
    <property type="protein sequence ID" value="WVZ61127.1"/>
    <property type="molecule type" value="Genomic_DNA"/>
</dbReference>
<accession>A0AAQ3SW43</accession>
<evidence type="ECO:0008006" key="3">
    <source>
        <dbReference type="Google" id="ProtNLM"/>
    </source>
</evidence>
<organism evidence="1 2">
    <name type="scientific">Paspalum notatum var. saurae</name>
    <dbReference type="NCBI Taxonomy" id="547442"/>
    <lineage>
        <taxon>Eukaryota</taxon>
        <taxon>Viridiplantae</taxon>
        <taxon>Streptophyta</taxon>
        <taxon>Embryophyta</taxon>
        <taxon>Tracheophyta</taxon>
        <taxon>Spermatophyta</taxon>
        <taxon>Magnoliopsida</taxon>
        <taxon>Liliopsida</taxon>
        <taxon>Poales</taxon>
        <taxon>Poaceae</taxon>
        <taxon>PACMAD clade</taxon>
        <taxon>Panicoideae</taxon>
        <taxon>Andropogonodae</taxon>
        <taxon>Paspaleae</taxon>
        <taxon>Paspalinae</taxon>
        <taxon>Paspalum</taxon>
    </lineage>
</organism>
<dbReference type="Gene3D" id="3.40.50.150">
    <property type="entry name" value="Vaccinia Virus protein VP39"/>
    <property type="match status" value="1"/>
</dbReference>
<dbReference type="SUPFAM" id="SSF53335">
    <property type="entry name" value="S-adenosyl-L-methionine-dependent methyltransferases"/>
    <property type="match status" value="1"/>
</dbReference>